<dbReference type="InterPro" id="IPR022764">
    <property type="entry name" value="Peptidase_S54_rhomboid_dom"/>
</dbReference>
<comment type="subcellular location">
    <subcellularLocation>
        <location evidence="1">Membrane</location>
        <topology evidence="1">Multi-pass membrane protein</topology>
    </subcellularLocation>
</comment>
<feature type="transmembrane region" description="Helical" evidence="8">
    <location>
        <begin position="199"/>
        <end position="217"/>
    </location>
</feature>
<feature type="domain" description="Peptidase S54 rhomboid" evidence="9">
    <location>
        <begin position="72"/>
        <end position="216"/>
    </location>
</feature>
<dbReference type="KEGG" id="btab:109042622"/>
<evidence type="ECO:0000256" key="6">
    <source>
        <dbReference type="ARBA" id="ARBA00022989"/>
    </source>
</evidence>
<evidence type="ECO:0000256" key="1">
    <source>
        <dbReference type="ARBA" id="ARBA00004141"/>
    </source>
</evidence>
<dbReference type="GO" id="GO:0004252">
    <property type="term" value="F:serine-type endopeptidase activity"/>
    <property type="evidence" value="ECO:0007669"/>
    <property type="project" value="InterPro"/>
</dbReference>
<evidence type="ECO:0000256" key="3">
    <source>
        <dbReference type="ARBA" id="ARBA00022670"/>
    </source>
</evidence>
<dbReference type="InterPro" id="IPR035952">
    <property type="entry name" value="Rhomboid-like_sf"/>
</dbReference>
<dbReference type="PANTHER" id="PTHR43066:SF1">
    <property type="entry name" value="RHOMBOID PROTEIN 2"/>
    <property type="match status" value="1"/>
</dbReference>
<accession>A0A9P0ADZ3</accession>
<dbReference type="EMBL" id="OU963865">
    <property type="protein sequence ID" value="CAH0389530.1"/>
    <property type="molecule type" value="Genomic_DNA"/>
</dbReference>
<dbReference type="GO" id="GO:0006508">
    <property type="term" value="P:proteolysis"/>
    <property type="evidence" value="ECO:0007669"/>
    <property type="project" value="UniProtKB-KW"/>
</dbReference>
<name>A0A9P0ADZ3_BEMTA</name>
<organism evidence="10 11">
    <name type="scientific">Bemisia tabaci</name>
    <name type="common">Sweetpotato whitefly</name>
    <name type="synonym">Aleurodes tabaci</name>
    <dbReference type="NCBI Taxonomy" id="7038"/>
    <lineage>
        <taxon>Eukaryota</taxon>
        <taxon>Metazoa</taxon>
        <taxon>Ecdysozoa</taxon>
        <taxon>Arthropoda</taxon>
        <taxon>Hexapoda</taxon>
        <taxon>Insecta</taxon>
        <taxon>Pterygota</taxon>
        <taxon>Neoptera</taxon>
        <taxon>Paraneoptera</taxon>
        <taxon>Hemiptera</taxon>
        <taxon>Sternorrhyncha</taxon>
        <taxon>Aleyrodoidea</taxon>
        <taxon>Aleyrodidae</taxon>
        <taxon>Aleyrodinae</taxon>
        <taxon>Bemisia</taxon>
    </lineage>
</organism>
<dbReference type="Proteomes" id="UP001152759">
    <property type="component" value="Chromosome 4"/>
</dbReference>
<dbReference type="Pfam" id="PF01694">
    <property type="entry name" value="Rhomboid"/>
    <property type="match status" value="1"/>
</dbReference>
<comment type="similarity">
    <text evidence="2">Belongs to the peptidase S54 family.</text>
</comment>
<dbReference type="GO" id="GO:0016020">
    <property type="term" value="C:membrane"/>
    <property type="evidence" value="ECO:0007669"/>
    <property type="project" value="UniProtKB-SubCell"/>
</dbReference>
<dbReference type="Gene3D" id="1.20.1540.10">
    <property type="entry name" value="Rhomboid-like"/>
    <property type="match status" value="1"/>
</dbReference>
<sequence length="238" mass="26388">MSRSNRRANRGLEWGVALLLSELYRTGYDVIPPVTLATVVGQILLYIGVINVPWTQSEVCLSAAHVLKGKDYRRLLWSTFEHGDDMHLYYNMISFMVKGRTLEGKYGSANFGFLLAFLCALTSCSYVVLALIGAQIMDDPYIMKSCAIGFSGVLFALKVVTTQEDPRGYTNVAGFLVPVKYAAWAELLAINMLVPNSSFLGHLAGIVAGLIYTKTIIGRLVDNIIRNITGERIYHNYC</sequence>
<evidence type="ECO:0000313" key="10">
    <source>
        <dbReference type="EMBL" id="CAH0389530.1"/>
    </source>
</evidence>
<evidence type="ECO:0000256" key="2">
    <source>
        <dbReference type="ARBA" id="ARBA00009045"/>
    </source>
</evidence>
<dbReference type="SUPFAM" id="SSF144091">
    <property type="entry name" value="Rhomboid-like"/>
    <property type="match status" value="1"/>
</dbReference>
<evidence type="ECO:0000256" key="7">
    <source>
        <dbReference type="ARBA" id="ARBA00023136"/>
    </source>
</evidence>
<keyword evidence="7 8" id="KW-0472">Membrane</keyword>
<keyword evidence="6 8" id="KW-1133">Transmembrane helix</keyword>
<evidence type="ECO:0000256" key="5">
    <source>
        <dbReference type="ARBA" id="ARBA00022801"/>
    </source>
</evidence>
<evidence type="ECO:0000313" key="11">
    <source>
        <dbReference type="Proteomes" id="UP001152759"/>
    </source>
</evidence>
<dbReference type="PANTHER" id="PTHR43066">
    <property type="entry name" value="RHOMBOID-RELATED PROTEIN"/>
    <property type="match status" value="1"/>
</dbReference>
<keyword evidence="4 8" id="KW-0812">Transmembrane</keyword>
<feature type="transmembrane region" description="Helical" evidence="8">
    <location>
        <begin position="142"/>
        <end position="160"/>
    </location>
</feature>
<feature type="transmembrane region" description="Helical" evidence="8">
    <location>
        <begin position="172"/>
        <end position="193"/>
    </location>
</feature>
<gene>
    <name evidence="10" type="ORF">BEMITA_LOCUS8346</name>
</gene>
<evidence type="ECO:0000256" key="4">
    <source>
        <dbReference type="ARBA" id="ARBA00022692"/>
    </source>
</evidence>
<reference evidence="10" key="1">
    <citation type="submission" date="2021-12" db="EMBL/GenBank/DDBJ databases">
        <authorList>
            <person name="King R."/>
        </authorList>
    </citation>
    <scope>NUCLEOTIDE SEQUENCE</scope>
</reference>
<proteinExistence type="inferred from homology"/>
<dbReference type="FunFam" id="1.20.1540.10:FF:000008">
    <property type="entry name" value="RHOMBOID-like protein 13"/>
    <property type="match status" value="1"/>
</dbReference>
<feature type="transmembrane region" description="Helical" evidence="8">
    <location>
        <begin position="111"/>
        <end position="136"/>
    </location>
</feature>
<keyword evidence="11" id="KW-1185">Reference proteome</keyword>
<keyword evidence="3" id="KW-0645">Protease</keyword>
<evidence type="ECO:0000256" key="8">
    <source>
        <dbReference type="SAM" id="Phobius"/>
    </source>
</evidence>
<dbReference type="AlphaFoldDB" id="A0A9P0ADZ3"/>
<protein>
    <recommendedName>
        <fullName evidence="9">Peptidase S54 rhomboid domain-containing protein</fullName>
    </recommendedName>
</protein>
<keyword evidence="5" id="KW-0378">Hydrolase</keyword>
<evidence type="ECO:0000259" key="9">
    <source>
        <dbReference type="Pfam" id="PF01694"/>
    </source>
</evidence>